<dbReference type="STRING" id="211165.GCA_000317285_04966"/>
<name>A0A433NR12_CHLFR</name>
<dbReference type="OrthoDB" id="9807519at2"/>
<dbReference type="InterPro" id="IPR013785">
    <property type="entry name" value="Aldolase_TIM"/>
</dbReference>
<evidence type="ECO:0000313" key="2">
    <source>
        <dbReference type="Proteomes" id="UP000268857"/>
    </source>
</evidence>
<keyword evidence="2" id="KW-1185">Reference proteome</keyword>
<comment type="caution">
    <text evidence="1">The sequence shown here is derived from an EMBL/GenBank/DDBJ whole genome shotgun (WGS) entry which is preliminary data.</text>
</comment>
<reference evidence="1 2" key="1">
    <citation type="journal article" date="2019" name="Genome Biol. Evol.">
        <title>Day and night: Metabolic profiles and evolutionary relationships of six axenic non-marine cyanobacteria.</title>
        <authorList>
            <person name="Will S.E."/>
            <person name="Henke P."/>
            <person name="Boedeker C."/>
            <person name="Huang S."/>
            <person name="Brinkmann H."/>
            <person name="Rohde M."/>
            <person name="Jarek M."/>
            <person name="Friedl T."/>
            <person name="Seufert S."/>
            <person name="Schumacher M."/>
            <person name="Overmann J."/>
            <person name="Neumann-Schaal M."/>
            <person name="Petersen J."/>
        </authorList>
    </citation>
    <scope>NUCLEOTIDE SEQUENCE [LARGE SCALE GENOMIC DNA]</scope>
    <source>
        <strain evidence="1 2">PCC 6912</strain>
    </source>
</reference>
<dbReference type="RefSeq" id="WP_016874470.1">
    <property type="nucleotide sequence ID" value="NZ_CP170746.1"/>
</dbReference>
<protein>
    <recommendedName>
        <fullName evidence="3">Alpha-galactosidase</fullName>
    </recommendedName>
</protein>
<proteinExistence type="predicted"/>
<dbReference type="EMBL" id="RSCJ01000001">
    <property type="protein sequence ID" value="RUR86616.1"/>
    <property type="molecule type" value="Genomic_DNA"/>
</dbReference>
<dbReference type="AlphaFoldDB" id="A0A433NR12"/>
<dbReference type="InterPro" id="IPR017853">
    <property type="entry name" value="GH"/>
</dbReference>
<sequence>MLKLEENSLKVFLTSPKLPVSRLCLRWQTEFPEQSRFLGDSWERSYGELEWRGLFPERVMPWYMLIYDGKLTHGLGVKTRSRSLCFWQTDAEGVSLWLDVRCGSVGVQLGTRTLEAATVVFRRGEEGETPFQAAQAFCQQLCTSPRLPSHPVYGGNNWYHAYGKSSATQILDEAKLISDLSPNPDNRPYMVIDDGWQICREPGNGGPWCMGNAKFPDMAALASQIQAVGAKPGLWFRPLLTAEYVPQEWKLGVQRQSHLGIEYPLDPSQPEVLELIRNDMQRFLDWGYQLIKHDFTAWDIFGRWGRQTWVKPLGAELTDDGWAFSDRSRTTAEIILELYQALRESAGDAILIGCNTVNHLGAGFFELQRIGDDTSGLEWERTRRMGINTLAFRIPQHQAFHAVDADCVGLTPLVPWEKNQEWLTLVAQSGTPLFVSANPASIKVEQRQALERAFTFAAKELPPAEPLDWLYNTCPRRWKLNGEEVTFNWFDTTGAWVFTDL</sequence>
<dbReference type="SUPFAM" id="SSF51445">
    <property type="entry name" value="(Trans)glycosidases"/>
    <property type="match status" value="1"/>
</dbReference>
<gene>
    <name evidence="1" type="ORF">PCC6912_00590</name>
</gene>
<dbReference type="Gene3D" id="3.20.20.70">
    <property type="entry name" value="Aldolase class I"/>
    <property type="match status" value="1"/>
</dbReference>
<organism evidence="1 2">
    <name type="scientific">Chlorogloeopsis fritschii PCC 6912</name>
    <dbReference type="NCBI Taxonomy" id="211165"/>
    <lineage>
        <taxon>Bacteria</taxon>
        <taxon>Bacillati</taxon>
        <taxon>Cyanobacteriota</taxon>
        <taxon>Cyanophyceae</taxon>
        <taxon>Nostocales</taxon>
        <taxon>Chlorogloeopsidaceae</taxon>
        <taxon>Chlorogloeopsis</taxon>
    </lineage>
</organism>
<evidence type="ECO:0008006" key="3">
    <source>
        <dbReference type="Google" id="ProtNLM"/>
    </source>
</evidence>
<evidence type="ECO:0000313" key="1">
    <source>
        <dbReference type="EMBL" id="RUR86616.1"/>
    </source>
</evidence>
<accession>A0A433NR12</accession>
<dbReference type="Proteomes" id="UP000268857">
    <property type="component" value="Unassembled WGS sequence"/>
</dbReference>